<organism evidence="2">
    <name type="scientific">freshwater metagenome</name>
    <dbReference type="NCBI Taxonomy" id="449393"/>
    <lineage>
        <taxon>unclassified sequences</taxon>
        <taxon>metagenomes</taxon>
        <taxon>ecological metagenomes</taxon>
    </lineage>
</organism>
<evidence type="ECO:0000313" key="3">
    <source>
        <dbReference type="EMBL" id="CAB4739205.1"/>
    </source>
</evidence>
<dbReference type="EMBL" id="CAFBMT010000015">
    <property type="protein sequence ID" value="CAB4944363.1"/>
    <property type="molecule type" value="Genomic_DNA"/>
</dbReference>
<dbReference type="Gene3D" id="3.20.20.10">
    <property type="entry name" value="Alanine racemase"/>
    <property type="match status" value="1"/>
</dbReference>
<evidence type="ECO:0000259" key="1">
    <source>
        <dbReference type="Pfam" id="PF01168"/>
    </source>
</evidence>
<evidence type="ECO:0000313" key="5">
    <source>
        <dbReference type="EMBL" id="CAB4852927.1"/>
    </source>
</evidence>
<dbReference type="EMBL" id="CAFAAV010000184">
    <property type="protein sequence ID" value="CAB4830842.1"/>
    <property type="molecule type" value="Genomic_DNA"/>
</dbReference>
<evidence type="ECO:0000313" key="7">
    <source>
        <dbReference type="EMBL" id="CAB4983620.1"/>
    </source>
</evidence>
<name>A0A6J6A9Z4_9ZZZZ</name>
<dbReference type="EMBL" id="CAFBOL010000018">
    <property type="protein sequence ID" value="CAB4983620.1"/>
    <property type="molecule type" value="Genomic_DNA"/>
</dbReference>
<dbReference type="EMBL" id="CAFBIY010000175">
    <property type="protein sequence ID" value="CAB4852927.1"/>
    <property type="molecule type" value="Genomic_DNA"/>
</dbReference>
<gene>
    <name evidence="3" type="ORF">UFOPK2656_02770</name>
    <name evidence="4" type="ORF">UFOPK3099_02066</name>
    <name evidence="5" type="ORF">UFOPK3267_02449</name>
    <name evidence="6" type="ORF">UFOPK3651_02413</name>
    <name evidence="7" type="ORF">UFOPK3931_00965</name>
    <name evidence="2" type="ORF">UFOPK4189_02931</name>
</gene>
<accession>A0A6J6A9Z4</accession>
<dbReference type="EMBL" id="CAESGF010000025">
    <property type="protein sequence ID" value="CAB4365177.1"/>
    <property type="molecule type" value="Genomic_DNA"/>
</dbReference>
<dbReference type="InterPro" id="IPR001608">
    <property type="entry name" value="Ala_racemase_N"/>
</dbReference>
<evidence type="ECO:0000313" key="6">
    <source>
        <dbReference type="EMBL" id="CAB4944363.1"/>
    </source>
</evidence>
<evidence type="ECO:0000313" key="4">
    <source>
        <dbReference type="EMBL" id="CAB4830842.1"/>
    </source>
</evidence>
<protein>
    <submittedName>
        <fullName evidence="2">Unannotated protein</fullName>
    </submittedName>
</protein>
<evidence type="ECO:0000313" key="2">
    <source>
        <dbReference type="EMBL" id="CAB4365177.1"/>
    </source>
</evidence>
<dbReference type="AlphaFoldDB" id="A0A6J6A9Z4"/>
<proteinExistence type="predicted"/>
<sequence>MTVRLTVRRADWLQHVYGTAGAYGSTMVPVVKGNGYGFGRPILHDLARDVSGDVCVGSIHELIDVPAALSPVVLTPALRPPSDTWPVLTVGHVDHVRALAGWNGRVMVKLASSMRRYGVGPDELRPLLDTVAAAGLTCSGFALHLPLAGDDDARLAEIEAWFPHLPNESALWVSHLAPAAYTSLRERHPDRDLRIRIGTALWHGRPRGTFLHLSAEVLDVRTIRAGERAGYRLTPAPHGGALVVIGAGSTHGIAPLEHDDPTQRSPFHFAHRRLTLLEPPHMHSSLAIADASAAVPAVGSRVDVQHPLVHTHVDEVEWV</sequence>
<feature type="domain" description="Alanine racemase N-terminal" evidence="1">
    <location>
        <begin position="23"/>
        <end position="206"/>
    </location>
</feature>
<dbReference type="SUPFAM" id="SSF51419">
    <property type="entry name" value="PLP-binding barrel"/>
    <property type="match status" value="1"/>
</dbReference>
<dbReference type="EMBL" id="CAEZYF010000023">
    <property type="protein sequence ID" value="CAB4739205.1"/>
    <property type="molecule type" value="Genomic_DNA"/>
</dbReference>
<dbReference type="Pfam" id="PF01168">
    <property type="entry name" value="Ala_racemase_N"/>
    <property type="match status" value="1"/>
</dbReference>
<reference evidence="2" key="1">
    <citation type="submission" date="2020-05" db="EMBL/GenBank/DDBJ databases">
        <authorList>
            <person name="Chiriac C."/>
            <person name="Salcher M."/>
            <person name="Ghai R."/>
            <person name="Kavagutti S V."/>
        </authorList>
    </citation>
    <scope>NUCLEOTIDE SEQUENCE</scope>
</reference>
<dbReference type="InterPro" id="IPR029066">
    <property type="entry name" value="PLP-binding_barrel"/>
</dbReference>